<keyword evidence="5" id="KW-1185">Reference proteome</keyword>
<protein>
    <submittedName>
        <fullName evidence="4">Transcriptional regulator</fullName>
    </submittedName>
</protein>
<dbReference type="InterPro" id="IPR013559">
    <property type="entry name" value="YheO"/>
</dbReference>
<dbReference type="InterPro" id="IPR039446">
    <property type="entry name" value="DauR-like"/>
</dbReference>
<feature type="domain" description="Transcriptional regulator DauR-like HTH" evidence="3">
    <location>
        <begin position="195"/>
        <end position="256"/>
    </location>
</feature>
<dbReference type="Pfam" id="PF08348">
    <property type="entry name" value="PAS_6"/>
    <property type="match status" value="1"/>
</dbReference>
<feature type="domain" description="YheO-like" evidence="2">
    <location>
        <begin position="59"/>
        <end position="168"/>
    </location>
</feature>
<evidence type="ECO:0000259" key="2">
    <source>
        <dbReference type="Pfam" id="PF08348"/>
    </source>
</evidence>
<name>A0A366LM93_9ACTN</name>
<evidence type="ECO:0000259" key="3">
    <source>
        <dbReference type="Pfam" id="PF13309"/>
    </source>
</evidence>
<accession>A0A366LM93</accession>
<evidence type="ECO:0000256" key="1">
    <source>
        <dbReference type="SAM" id="MobiDB-lite"/>
    </source>
</evidence>
<dbReference type="AlphaFoldDB" id="A0A366LM93"/>
<reference evidence="4 5" key="1">
    <citation type="submission" date="2018-06" db="EMBL/GenBank/DDBJ databases">
        <title>Sphaerisporangium craniellae sp. nov., isolated from a marine sponge in the South China Sea.</title>
        <authorList>
            <person name="Li L."/>
        </authorList>
    </citation>
    <scope>NUCLEOTIDE SEQUENCE [LARGE SCALE GENOMIC DNA]</scope>
    <source>
        <strain evidence="4 5">LHW63015</strain>
    </source>
</reference>
<dbReference type="EMBL" id="QMEY01000031">
    <property type="protein sequence ID" value="RBQ14559.1"/>
    <property type="molecule type" value="Genomic_DNA"/>
</dbReference>
<dbReference type="PANTHER" id="PTHR35568:SF1">
    <property type="entry name" value="TRANSCRIPTIONAL REGULATOR DAUR"/>
    <property type="match status" value="1"/>
</dbReference>
<evidence type="ECO:0000313" key="4">
    <source>
        <dbReference type="EMBL" id="RBQ14559.1"/>
    </source>
</evidence>
<sequence length="263" mass="28173">MGLTEFLPTNVRRDGEPATLTPGGRSGRRPRSAEGVAMPAERAPGRTAATGLDDLAPILRPVMKAVAAAVGPHCEVVLHDLTGHEMESTIAAIENGHVTGRSVGGPSTNLGLETLRSEEEDHDEFGYRARTADGRDLRSSSVFIRDADGRVIASLCVNVDMTPFHAARAGIDEIIGSADAPAREEIFAQDISEVLDNLIESAIAATGRTVALMSREDKIAVLRFLDDKGAFFVKRSVDRVARRLGVSRVTAYNYLDQIRAGTP</sequence>
<gene>
    <name evidence="4" type="ORF">DP939_39680</name>
</gene>
<dbReference type="PANTHER" id="PTHR35568">
    <property type="entry name" value="TRANSCRIPTIONAL REGULATOR DAUR"/>
    <property type="match status" value="1"/>
</dbReference>
<dbReference type="Proteomes" id="UP000253303">
    <property type="component" value="Unassembled WGS sequence"/>
</dbReference>
<proteinExistence type="predicted"/>
<evidence type="ECO:0000313" key="5">
    <source>
        <dbReference type="Proteomes" id="UP000253303"/>
    </source>
</evidence>
<feature type="region of interest" description="Disordered" evidence="1">
    <location>
        <begin position="1"/>
        <end position="40"/>
    </location>
</feature>
<organism evidence="4 5">
    <name type="scientific">Spongiactinospora rosea</name>
    <dbReference type="NCBI Taxonomy" id="2248750"/>
    <lineage>
        <taxon>Bacteria</taxon>
        <taxon>Bacillati</taxon>
        <taxon>Actinomycetota</taxon>
        <taxon>Actinomycetes</taxon>
        <taxon>Streptosporangiales</taxon>
        <taxon>Streptosporangiaceae</taxon>
        <taxon>Spongiactinospora</taxon>
    </lineage>
</organism>
<dbReference type="Pfam" id="PF13309">
    <property type="entry name" value="HTH_22"/>
    <property type="match status" value="1"/>
</dbReference>
<dbReference type="InterPro" id="IPR039445">
    <property type="entry name" value="DauR-like_HTH"/>
</dbReference>
<comment type="caution">
    <text evidence="4">The sequence shown here is derived from an EMBL/GenBank/DDBJ whole genome shotgun (WGS) entry which is preliminary data.</text>
</comment>